<dbReference type="PANTHER" id="PTHR28177:SF1">
    <property type="entry name" value="ALTERED INHERITANCE OF MITOCHONDRIA PROTEIN 19, MITOCHONDRIAL"/>
    <property type="match status" value="1"/>
</dbReference>
<dbReference type="Pfam" id="PF10315">
    <property type="entry name" value="Aim19"/>
    <property type="match status" value="1"/>
</dbReference>
<dbReference type="EMBL" id="JAIFTL010000088">
    <property type="protein sequence ID" value="KAG9323785.1"/>
    <property type="molecule type" value="Genomic_DNA"/>
</dbReference>
<dbReference type="GO" id="GO:0005739">
    <property type="term" value="C:mitochondrion"/>
    <property type="evidence" value="ECO:0007669"/>
    <property type="project" value="TreeGrafter"/>
</dbReference>
<gene>
    <name evidence="1" type="ORF">KVV02_000838</name>
</gene>
<comment type="caution">
    <text evidence="1">The sequence shown here is derived from an EMBL/GenBank/DDBJ whole genome shotgun (WGS) entry which is preliminary data.</text>
</comment>
<evidence type="ECO:0000313" key="1">
    <source>
        <dbReference type="EMBL" id="KAG9323785.1"/>
    </source>
</evidence>
<dbReference type="InterPro" id="IPR019419">
    <property type="entry name" value="AIM19"/>
</dbReference>
<dbReference type="AlphaFoldDB" id="A0A9P8D1I1"/>
<sequence length="182" mass="20187">MQGCCWHLPVKKKEKLFTPKPHCHWVRQSPRLSSRSVPWTRPTVLDYCTHSTSPTTMSTTPSVLEYQRSTLYNLAASPYPEWSLSALCAATVPAAARLSPGMPHFGVMMGFSAIFAGSGYMKYMNDADNGSGTTTSWCLMYLFLNLKRTIRQPKPMPSLLMAGVMGNLVISGRKTLETQFGV</sequence>
<organism evidence="1 2">
    <name type="scientific">Mortierella alpina</name>
    <name type="common">Oleaginous fungus</name>
    <name type="synonym">Mortierella renispora</name>
    <dbReference type="NCBI Taxonomy" id="64518"/>
    <lineage>
        <taxon>Eukaryota</taxon>
        <taxon>Fungi</taxon>
        <taxon>Fungi incertae sedis</taxon>
        <taxon>Mucoromycota</taxon>
        <taxon>Mortierellomycotina</taxon>
        <taxon>Mortierellomycetes</taxon>
        <taxon>Mortierellales</taxon>
        <taxon>Mortierellaceae</taxon>
        <taxon>Mortierella</taxon>
    </lineage>
</organism>
<dbReference type="Proteomes" id="UP000717515">
    <property type="component" value="Unassembled WGS sequence"/>
</dbReference>
<dbReference type="PANTHER" id="PTHR28177">
    <property type="entry name" value="ALTERED INHERITANCE OF MITOCHONDRIA PROTEIN 19, MITOCHONDRIAL"/>
    <property type="match status" value="1"/>
</dbReference>
<protein>
    <submittedName>
        <fullName evidence="1">Uncharacterized protein</fullName>
    </submittedName>
</protein>
<accession>A0A9P8D1I1</accession>
<name>A0A9P8D1I1_MORAP</name>
<proteinExistence type="predicted"/>
<evidence type="ECO:0000313" key="2">
    <source>
        <dbReference type="Proteomes" id="UP000717515"/>
    </source>
</evidence>
<reference evidence="1" key="1">
    <citation type="submission" date="2021-07" db="EMBL/GenBank/DDBJ databases">
        <title>Draft genome of Mortierella alpina, strain LL118, isolated from an aspen leaf litter sample.</title>
        <authorList>
            <person name="Yang S."/>
            <person name="Vinatzer B.A."/>
        </authorList>
    </citation>
    <scope>NUCLEOTIDE SEQUENCE</scope>
    <source>
        <strain evidence="1">LL118</strain>
    </source>
</reference>